<dbReference type="AlphaFoldDB" id="A0A383CVX1"/>
<protein>
    <recommendedName>
        <fullName evidence="3">Enoyl-CoA hydratase</fullName>
    </recommendedName>
</protein>
<dbReference type="InterPro" id="IPR001753">
    <property type="entry name" value="Enoyl-CoA_hydra/iso"/>
</dbReference>
<feature type="non-terminal residue" evidence="2">
    <location>
        <position position="206"/>
    </location>
</feature>
<evidence type="ECO:0000256" key="1">
    <source>
        <dbReference type="ARBA" id="ARBA00005254"/>
    </source>
</evidence>
<gene>
    <name evidence="2" type="ORF">METZ01_LOCUS489331</name>
</gene>
<proteinExistence type="inferred from homology"/>
<evidence type="ECO:0000313" key="2">
    <source>
        <dbReference type="EMBL" id="SVE36477.1"/>
    </source>
</evidence>
<dbReference type="NCBIfam" id="NF006109">
    <property type="entry name" value="PRK08260.1"/>
    <property type="match status" value="1"/>
</dbReference>
<sequence length="206" mass="22581">MEFETILYEIKDKVLTITLNRPERLNAFTGQMMDDLIEAFDKAGKDDDIRVIIVTGSGRGFCAGADLGAGANTFNREVRNNRGETEGIKDNPEWMRDGGGRTTLAIFDCPKPIIAAFNGPAVGVGVTMTLPMDIRIASEEARFGFVFARRGLVPEAASSWFLPRVVGINKALEWTFSGRVFSPEEAKEGGLIRSIHPANELLEEAN</sequence>
<dbReference type="EMBL" id="UINC01212242">
    <property type="protein sequence ID" value="SVE36477.1"/>
    <property type="molecule type" value="Genomic_DNA"/>
</dbReference>
<accession>A0A383CVX1</accession>
<dbReference type="InterPro" id="IPR051053">
    <property type="entry name" value="ECH/Chromodomain_protein"/>
</dbReference>
<evidence type="ECO:0008006" key="3">
    <source>
        <dbReference type="Google" id="ProtNLM"/>
    </source>
</evidence>
<dbReference type="PANTHER" id="PTHR43684:SF4">
    <property type="entry name" value="ENOYL-COA HYDRATASE_ISOMERASE FAMILY PROTEIN (AFU_ORTHOLOGUE AFUA_1G01890)"/>
    <property type="match status" value="1"/>
</dbReference>
<organism evidence="2">
    <name type="scientific">marine metagenome</name>
    <dbReference type="NCBI Taxonomy" id="408172"/>
    <lineage>
        <taxon>unclassified sequences</taxon>
        <taxon>metagenomes</taxon>
        <taxon>ecological metagenomes</taxon>
    </lineage>
</organism>
<reference evidence="2" key="1">
    <citation type="submission" date="2018-05" db="EMBL/GenBank/DDBJ databases">
        <authorList>
            <person name="Lanie J.A."/>
            <person name="Ng W.-L."/>
            <person name="Kazmierczak K.M."/>
            <person name="Andrzejewski T.M."/>
            <person name="Davidsen T.M."/>
            <person name="Wayne K.J."/>
            <person name="Tettelin H."/>
            <person name="Glass J.I."/>
            <person name="Rusch D."/>
            <person name="Podicherti R."/>
            <person name="Tsui H.-C.T."/>
            <person name="Winkler M.E."/>
        </authorList>
    </citation>
    <scope>NUCLEOTIDE SEQUENCE</scope>
</reference>
<dbReference type="SUPFAM" id="SSF52096">
    <property type="entry name" value="ClpP/crotonase"/>
    <property type="match status" value="1"/>
</dbReference>
<dbReference type="Gene3D" id="3.90.226.10">
    <property type="entry name" value="2-enoyl-CoA Hydratase, Chain A, domain 1"/>
    <property type="match status" value="1"/>
</dbReference>
<dbReference type="InterPro" id="IPR029045">
    <property type="entry name" value="ClpP/crotonase-like_dom_sf"/>
</dbReference>
<dbReference type="CDD" id="cd06558">
    <property type="entry name" value="crotonase-like"/>
    <property type="match status" value="1"/>
</dbReference>
<comment type="similarity">
    <text evidence="1">Belongs to the enoyl-CoA hydratase/isomerase family.</text>
</comment>
<dbReference type="Pfam" id="PF00378">
    <property type="entry name" value="ECH_1"/>
    <property type="match status" value="1"/>
</dbReference>
<dbReference type="PANTHER" id="PTHR43684">
    <property type="match status" value="1"/>
</dbReference>
<name>A0A383CVX1_9ZZZZ</name>